<feature type="compositionally biased region" description="Polar residues" evidence="1">
    <location>
        <begin position="314"/>
        <end position="327"/>
    </location>
</feature>
<dbReference type="Proteomes" id="UP001498398">
    <property type="component" value="Unassembled WGS sequence"/>
</dbReference>
<gene>
    <name evidence="3" type="ORF">VKT23_017837</name>
</gene>
<feature type="transmembrane region" description="Helical" evidence="2">
    <location>
        <begin position="100"/>
        <end position="122"/>
    </location>
</feature>
<feature type="transmembrane region" description="Helical" evidence="2">
    <location>
        <begin position="264"/>
        <end position="285"/>
    </location>
</feature>
<organism evidence="3 4">
    <name type="scientific">Marasmiellus scandens</name>
    <dbReference type="NCBI Taxonomy" id="2682957"/>
    <lineage>
        <taxon>Eukaryota</taxon>
        <taxon>Fungi</taxon>
        <taxon>Dikarya</taxon>
        <taxon>Basidiomycota</taxon>
        <taxon>Agaricomycotina</taxon>
        <taxon>Agaricomycetes</taxon>
        <taxon>Agaricomycetidae</taxon>
        <taxon>Agaricales</taxon>
        <taxon>Marasmiineae</taxon>
        <taxon>Omphalotaceae</taxon>
        <taxon>Marasmiellus</taxon>
    </lineage>
</organism>
<proteinExistence type="predicted"/>
<keyword evidence="2" id="KW-1133">Transmembrane helix</keyword>
<feature type="transmembrane region" description="Helical" evidence="2">
    <location>
        <begin position="186"/>
        <end position="209"/>
    </location>
</feature>
<sequence length="337" mass="37304">MSDAENRLSLKLYLSQSMLESVVYGCYMVTFGMTMYVSIRRKGNTASRWDFWALIMLFLIATVVTLTDLIANASILYNTFGLGGLRPGMSKLEIHRFNLTMQYVAEMGFVFANILADCVLIRRCYVVWNSNIKAIVFPVFLSVVNNSIGFSAVVMLINVLLPLGNNTLSPEKQLAVFNAANKMLEAFFAINVVSNVLLTVLIAGRIWWIMRGLEKMSSDAKGMASTKKRYMSTIALLVESGLLYPISVIVFEIILQAVPLAPSLYPLMTILAGMAPTLIIVRVWLGVSVNTFNESVNTLRLTALNNGSRGRSTTFGSVADHSNSSRQFVEKEEEGSL</sequence>
<feature type="transmembrane region" description="Helical" evidence="2">
    <location>
        <begin position="230"/>
        <end position="258"/>
    </location>
</feature>
<accession>A0ABR1IR23</accession>
<dbReference type="EMBL" id="JBANRG010000076">
    <property type="protein sequence ID" value="KAK7438910.1"/>
    <property type="molecule type" value="Genomic_DNA"/>
</dbReference>
<keyword evidence="4" id="KW-1185">Reference proteome</keyword>
<protein>
    <recommendedName>
        <fullName evidence="5">G protein-coupled receptor</fullName>
    </recommendedName>
</protein>
<evidence type="ECO:0008006" key="5">
    <source>
        <dbReference type="Google" id="ProtNLM"/>
    </source>
</evidence>
<evidence type="ECO:0000313" key="4">
    <source>
        <dbReference type="Proteomes" id="UP001498398"/>
    </source>
</evidence>
<evidence type="ECO:0000256" key="1">
    <source>
        <dbReference type="SAM" id="MobiDB-lite"/>
    </source>
</evidence>
<feature type="region of interest" description="Disordered" evidence="1">
    <location>
        <begin position="314"/>
        <end position="337"/>
    </location>
</feature>
<reference evidence="3 4" key="1">
    <citation type="submission" date="2024-01" db="EMBL/GenBank/DDBJ databases">
        <title>A draft genome for the cacao thread blight pathogen Marasmiellus scandens.</title>
        <authorList>
            <person name="Baruah I.K."/>
            <person name="Leung J."/>
            <person name="Bukari Y."/>
            <person name="Amoako-Attah I."/>
            <person name="Meinhardt L.W."/>
            <person name="Bailey B.A."/>
            <person name="Cohen S.P."/>
        </authorList>
    </citation>
    <scope>NUCLEOTIDE SEQUENCE [LARGE SCALE GENOMIC DNA]</scope>
    <source>
        <strain evidence="3 4">GH-19</strain>
    </source>
</reference>
<keyword evidence="2" id="KW-0812">Transmembrane</keyword>
<keyword evidence="2" id="KW-0472">Membrane</keyword>
<feature type="transmembrane region" description="Helical" evidence="2">
    <location>
        <begin position="134"/>
        <end position="161"/>
    </location>
</feature>
<feature type="transmembrane region" description="Helical" evidence="2">
    <location>
        <begin position="22"/>
        <end position="39"/>
    </location>
</feature>
<evidence type="ECO:0000256" key="2">
    <source>
        <dbReference type="SAM" id="Phobius"/>
    </source>
</evidence>
<name>A0ABR1IR23_9AGAR</name>
<comment type="caution">
    <text evidence="3">The sequence shown here is derived from an EMBL/GenBank/DDBJ whole genome shotgun (WGS) entry which is preliminary data.</text>
</comment>
<feature type="transmembrane region" description="Helical" evidence="2">
    <location>
        <begin position="51"/>
        <end position="80"/>
    </location>
</feature>
<evidence type="ECO:0000313" key="3">
    <source>
        <dbReference type="EMBL" id="KAK7438910.1"/>
    </source>
</evidence>